<evidence type="ECO:0000256" key="12">
    <source>
        <dbReference type="PROSITE-ProRule" id="PRU01240"/>
    </source>
</evidence>
<evidence type="ECO:0000256" key="1">
    <source>
        <dbReference type="ARBA" id="ARBA00002076"/>
    </source>
</evidence>
<feature type="domain" description="Peptidase S8/S53" evidence="14">
    <location>
        <begin position="155"/>
        <end position="628"/>
    </location>
</feature>
<feature type="domain" description="Subtilisin-like protease fibronectin type-III" evidence="17">
    <location>
        <begin position="684"/>
        <end position="780"/>
    </location>
</feature>
<organism evidence="18 19">
    <name type="scientific">Linum tenue</name>
    <dbReference type="NCBI Taxonomy" id="586396"/>
    <lineage>
        <taxon>Eukaryota</taxon>
        <taxon>Viridiplantae</taxon>
        <taxon>Streptophyta</taxon>
        <taxon>Embryophyta</taxon>
        <taxon>Tracheophyta</taxon>
        <taxon>Spermatophyta</taxon>
        <taxon>Magnoliopsida</taxon>
        <taxon>eudicotyledons</taxon>
        <taxon>Gunneridae</taxon>
        <taxon>Pentapetalae</taxon>
        <taxon>rosids</taxon>
        <taxon>fabids</taxon>
        <taxon>Malpighiales</taxon>
        <taxon>Linaceae</taxon>
        <taxon>Linum</taxon>
    </lineage>
</organism>
<keyword evidence="8 12" id="KW-0378">Hydrolase</keyword>
<dbReference type="InterPro" id="IPR023828">
    <property type="entry name" value="Peptidase_S8_Ser-AS"/>
</dbReference>
<evidence type="ECO:0000256" key="4">
    <source>
        <dbReference type="ARBA" id="ARBA00022523"/>
    </source>
</evidence>
<dbReference type="Pfam" id="PF05922">
    <property type="entry name" value="Inhibitor_I9"/>
    <property type="match status" value="1"/>
</dbReference>
<sequence length="796" mass="84894">MTTNRRPPPLAFLCLVSVLCLLSSPSLASSAKRHYVVYLGGHNHGGSSATEADLQAVTDSHHDLLATHLGDMEKAKNAIRYSYTRHINGFTAVLDAEEAARIAKHPGVVSVFPDRMKKLHTTNSWDFMLLNKEIEIPSGKLIKVPSEIWKAARFGENVIIGNLDSGVWPESKSFNDKGYGPIPAKWKGLCENNTKIGVSCNRKLIGSRLYNKGFIEDGSTADPADLYNPRDMDGHGSHTLSTAGGNFVPGVDILSAAGGVAKGGAPRARVAAYKVCFVVEDGTSCADSDILAGFDAAIADGVDVLSVSLGSEDFADYSYLADGLAIGSFHAVRSGVVVVASAGNSGPVQGTVANFAPWIVTVGASTTDRNIDVHVELGNGDRLKGTALFQKPLPDHKQYKLASAADVKLPNATAEDAILCLPGTLDPTKAQGKILACLRGKTARVDKSRQAKNAGAIGVILCNDEASGIELVDDIHYVPTSHVVYKDGVKVFRYINGTKNPTAYIAPPVTTYGNKPAPSLAAFSSRGPNVVTPQILKPDVAAPGVNILAAYTMAGDDESRKYPYQLESGTSMACPHVAGVAALVKAVHPDWSPSAVHSAIMTTARTRGNTGDKMNDLNEHESSSFGYGAGHIRPNRAIKPGLVYEVAAHEYLELLCSIGYNSSDMGELLEKGYKCPKKVKSVFDHNYPSFSVPNLGSGPVTFKRRVKNVGPPGVYAAEVKEPYGVAVKVVPDVLKFDKYGEEKSFKVMVAAKWKGAAKGYEFGGLTWTDGDHYVRSPIFVTDNLVIDQSNKIVGTY</sequence>
<gene>
    <name evidence="18" type="ORF">LITE_LOCUS26482</name>
</gene>
<feature type="chain" id="PRO_5043561230" evidence="13">
    <location>
        <begin position="29"/>
        <end position="796"/>
    </location>
</feature>
<feature type="domain" description="PA" evidence="15">
    <location>
        <begin position="424"/>
        <end position="489"/>
    </location>
</feature>
<evidence type="ECO:0000259" key="16">
    <source>
        <dbReference type="Pfam" id="PF05922"/>
    </source>
</evidence>
<dbReference type="InterPro" id="IPR000209">
    <property type="entry name" value="Peptidase_S8/S53_dom"/>
</dbReference>
<protein>
    <submittedName>
        <fullName evidence="18">Uncharacterized protein</fullName>
    </submittedName>
</protein>
<dbReference type="Pfam" id="PF17766">
    <property type="entry name" value="fn3_6"/>
    <property type="match status" value="1"/>
</dbReference>
<feature type="domain" description="Inhibitor I9" evidence="16">
    <location>
        <begin position="35"/>
        <end position="120"/>
    </location>
</feature>
<reference evidence="18" key="1">
    <citation type="submission" date="2022-08" db="EMBL/GenBank/DDBJ databases">
        <authorList>
            <person name="Gutierrez-Valencia J."/>
        </authorList>
    </citation>
    <scope>NUCLEOTIDE SEQUENCE</scope>
</reference>
<feature type="active site" description="Charge relay system" evidence="11 12">
    <location>
        <position position="571"/>
    </location>
</feature>
<dbReference type="PROSITE" id="PS51892">
    <property type="entry name" value="SUBTILASE"/>
    <property type="match status" value="1"/>
</dbReference>
<proteinExistence type="inferred from homology"/>
<keyword evidence="6 12" id="KW-0645">Protease</keyword>
<dbReference type="AlphaFoldDB" id="A0AAV0M1W6"/>
<evidence type="ECO:0000256" key="10">
    <source>
        <dbReference type="ARBA" id="ARBA00023180"/>
    </source>
</evidence>
<dbReference type="InterPro" id="IPR003137">
    <property type="entry name" value="PA_domain"/>
</dbReference>
<dbReference type="PROSITE" id="PS00138">
    <property type="entry name" value="SUBTILASE_SER"/>
    <property type="match status" value="1"/>
</dbReference>
<evidence type="ECO:0000256" key="5">
    <source>
        <dbReference type="ARBA" id="ARBA00022525"/>
    </source>
</evidence>
<dbReference type="Gene3D" id="3.30.70.80">
    <property type="entry name" value="Peptidase S8 propeptide/proteinase inhibitor I9"/>
    <property type="match status" value="1"/>
</dbReference>
<dbReference type="Pfam" id="PF00082">
    <property type="entry name" value="Peptidase_S8"/>
    <property type="match status" value="1"/>
</dbReference>
<evidence type="ECO:0000256" key="2">
    <source>
        <dbReference type="ARBA" id="ARBA00004271"/>
    </source>
</evidence>
<dbReference type="InterPro" id="IPR041469">
    <property type="entry name" value="Subtilisin-like_FN3"/>
</dbReference>
<comment type="function">
    <text evidence="1">Required for arbuscular mycorrhiza (AM) development during AM symbiosis with AM fungi (e.g. Glomeromycota intraradices).</text>
</comment>
<evidence type="ECO:0000256" key="13">
    <source>
        <dbReference type="SAM" id="SignalP"/>
    </source>
</evidence>
<comment type="subcellular location">
    <subcellularLocation>
        <location evidence="2">Secreted</location>
        <location evidence="2">Extracellular space</location>
        <location evidence="2">Apoplast</location>
    </subcellularLocation>
</comment>
<dbReference type="GO" id="GO:0048046">
    <property type="term" value="C:apoplast"/>
    <property type="evidence" value="ECO:0007669"/>
    <property type="project" value="UniProtKB-SubCell"/>
</dbReference>
<evidence type="ECO:0000256" key="6">
    <source>
        <dbReference type="ARBA" id="ARBA00022670"/>
    </source>
</evidence>
<evidence type="ECO:0000256" key="9">
    <source>
        <dbReference type="ARBA" id="ARBA00022825"/>
    </source>
</evidence>
<keyword evidence="19" id="KW-1185">Reference proteome</keyword>
<dbReference type="GO" id="GO:0004252">
    <property type="term" value="F:serine-type endopeptidase activity"/>
    <property type="evidence" value="ECO:0007669"/>
    <property type="project" value="UniProtKB-UniRule"/>
</dbReference>
<dbReference type="FunFam" id="3.50.30.30:FF:000005">
    <property type="entry name" value="subtilisin-like protease SBT1.5"/>
    <property type="match status" value="1"/>
</dbReference>
<dbReference type="InterPro" id="IPR037045">
    <property type="entry name" value="S8pro/Inhibitor_I9_sf"/>
</dbReference>
<dbReference type="InterPro" id="IPR046450">
    <property type="entry name" value="PA_dom_sf"/>
</dbReference>
<dbReference type="Gene3D" id="3.40.50.200">
    <property type="entry name" value="Peptidase S8/S53 domain"/>
    <property type="match status" value="1"/>
</dbReference>
<evidence type="ECO:0000256" key="8">
    <source>
        <dbReference type="ARBA" id="ARBA00022801"/>
    </source>
</evidence>
<dbReference type="FunFam" id="3.40.50.200:FF:000006">
    <property type="entry name" value="Subtilisin-like protease SBT1.5"/>
    <property type="match status" value="1"/>
</dbReference>
<dbReference type="InterPro" id="IPR045051">
    <property type="entry name" value="SBT"/>
</dbReference>
<dbReference type="PRINTS" id="PR00723">
    <property type="entry name" value="SUBTILISIN"/>
</dbReference>
<evidence type="ECO:0000256" key="11">
    <source>
        <dbReference type="PIRSR" id="PIRSR615500-1"/>
    </source>
</evidence>
<dbReference type="EMBL" id="CAMGYJ010000006">
    <property type="protein sequence ID" value="CAI0440311.1"/>
    <property type="molecule type" value="Genomic_DNA"/>
</dbReference>
<keyword evidence="9 12" id="KW-0720">Serine protease</keyword>
<dbReference type="SUPFAM" id="SSF52025">
    <property type="entry name" value="PA domain"/>
    <property type="match status" value="1"/>
</dbReference>
<dbReference type="Gene3D" id="3.50.30.30">
    <property type="match status" value="1"/>
</dbReference>
<feature type="active site" description="Charge relay system" evidence="11 12">
    <location>
        <position position="164"/>
    </location>
</feature>
<comment type="caution">
    <text evidence="18">The sequence shown here is derived from an EMBL/GenBank/DDBJ whole genome shotgun (WGS) entry which is preliminary data.</text>
</comment>
<dbReference type="PANTHER" id="PTHR10795">
    <property type="entry name" value="PROPROTEIN CONVERTASE SUBTILISIN/KEXIN"/>
    <property type="match status" value="1"/>
</dbReference>
<dbReference type="GO" id="GO:0009609">
    <property type="term" value="P:response to symbiotic bacterium"/>
    <property type="evidence" value="ECO:0007669"/>
    <property type="project" value="UniProtKB-ARBA"/>
</dbReference>
<evidence type="ECO:0000259" key="17">
    <source>
        <dbReference type="Pfam" id="PF17766"/>
    </source>
</evidence>
<dbReference type="Pfam" id="PF02225">
    <property type="entry name" value="PA"/>
    <property type="match status" value="1"/>
</dbReference>
<dbReference type="InterPro" id="IPR010259">
    <property type="entry name" value="S8pro/Inhibitor_I9"/>
</dbReference>
<evidence type="ECO:0000256" key="3">
    <source>
        <dbReference type="ARBA" id="ARBA00011073"/>
    </source>
</evidence>
<dbReference type="CDD" id="cd02120">
    <property type="entry name" value="PA_subtilisin_like"/>
    <property type="match status" value="1"/>
</dbReference>
<dbReference type="InterPro" id="IPR015500">
    <property type="entry name" value="Peptidase_S8_subtilisin-rel"/>
</dbReference>
<dbReference type="GO" id="GO:0009610">
    <property type="term" value="P:response to symbiotic fungus"/>
    <property type="evidence" value="ECO:0007669"/>
    <property type="project" value="UniProtKB-ARBA"/>
</dbReference>
<evidence type="ECO:0000313" key="19">
    <source>
        <dbReference type="Proteomes" id="UP001154282"/>
    </source>
</evidence>
<feature type="signal peptide" evidence="13">
    <location>
        <begin position="1"/>
        <end position="28"/>
    </location>
</feature>
<dbReference type="InterPro" id="IPR034197">
    <property type="entry name" value="Peptidases_S8_3"/>
</dbReference>
<keyword evidence="10" id="KW-0325">Glycoprotein</keyword>
<keyword evidence="5" id="KW-0964">Secreted</keyword>
<dbReference type="Proteomes" id="UP001154282">
    <property type="component" value="Unassembled WGS sequence"/>
</dbReference>
<keyword evidence="4" id="KW-0052">Apoplast</keyword>
<evidence type="ECO:0000259" key="14">
    <source>
        <dbReference type="Pfam" id="PF00082"/>
    </source>
</evidence>
<evidence type="ECO:0000256" key="7">
    <source>
        <dbReference type="ARBA" id="ARBA00022729"/>
    </source>
</evidence>
<dbReference type="FunFam" id="3.30.70.80:FF:000002">
    <property type="entry name" value="Subtilisin-like protease SBT5.3"/>
    <property type="match status" value="1"/>
</dbReference>
<dbReference type="CDD" id="cd04852">
    <property type="entry name" value="Peptidases_S8_3"/>
    <property type="match status" value="1"/>
</dbReference>
<dbReference type="Gene3D" id="2.60.40.2310">
    <property type="match status" value="1"/>
</dbReference>
<dbReference type="SUPFAM" id="SSF52743">
    <property type="entry name" value="Subtilisin-like"/>
    <property type="match status" value="1"/>
</dbReference>
<evidence type="ECO:0000313" key="18">
    <source>
        <dbReference type="EMBL" id="CAI0440311.1"/>
    </source>
</evidence>
<accession>A0AAV0M1W6</accession>
<keyword evidence="7 13" id="KW-0732">Signal</keyword>
<evidence type="ECO:0000259" key="15">
    <source>
        <dbReference type="Pfam" id="PF02225"/>
    </source>
</evidence>
<dbReference type="GO" id="GO:0006508">
    <property type="term" value="P:proteolysis"/>
    <property type="evidence" value="ECO:0007669"/>
    <property type="project" value="UniProtKB-KW"/>
</dbReference>
<name>A0AAV0M1W6_9ROSI</name>
<dbReference type="InterPro" id="IPR036852">
    <property type="entry name" value="Peptidase_S8/S53_dom_sf"/>
</dbReference>
<dbReference type="FunFam" id="2.60.40.2310:FF:000001">
    <property type="entry name" value="Subtilisin-like protease SBT1.5"/>
    <property type="match status" value="1"/>
</dbReference>
<comment type="similarity">
    <text evidence="3 12">Belongs to the peptidase S8 family.</text>
</comment>
<feature type="active site" description="Charge relay system" evidence="11 12">
    <location>
        <position position="235"/>
    </location>
</feature>